<proteinExistence type="predicted"/>
<sequence>MKKIATFLFVGAIALATAVTQVGAVSSFFNGFETDTDGWFSNGGVITRVASGTNGVPSADGSYHAEVEVGADFTGVFTRWGGYESVFPSNGYVTEVDVYLDTADNSVLGTDDRFDYSSAVNDPGGNHRRDFIFSVGTDPLVTGQFAVSASNNAPGWPSDPARDPLFIDTTGWYTFSHTFQDDGSGVLEVIMEVKDSSGTVLDSWTLSDSSDVIGTTVGGNRYGWFVTSDFPMLEIDNSSKEDIVPVVNPPADKEGCKDGGWQASNNPEFKNQGDCISYVTANENASGNR</sequence>
<accession>A0A1G2P1A3</accession>
<feature type="chain" id="PRO_5009583815" evidence="1">
    <location>
        <begin position="19"/>
        <end position="289"/>
    </location>
</feature>
<organism evidence="2 3">
    <name type="scientific">Candidatus Taylorbacteria bacterium RIFCSPLOWO2_12_FULL_43_20</name>
    <dbReference type="NCBI Taxonomy" id="1802332"/>
    <lineage>
        <taxon>Bacteria</taxon>
        <taxon>Candidatus Tayloriibacteriota</taxon>
    </lineage>
</organism>
<evidence type="ECO:0000256" key="1">
    <source>
        <dbReference type="SAM" id="SignalP"/>
    </source>
</evidence>
<keyword evidence="1" id="KW-0732">Signal</keyword>
<dbReference type="AlphaFoldDB" id="A0A1G2P1A3"/>
<dbReference type="EMBL" id="MHSK01000035">
    <property type="protein sequence ID" value="OHA41371.1"/>
    <property type="molecule type" value="Genomic_DNA"/>
</dbReference>
<feature type="signal peptide" evidence="1">
    <location>
        <begin position="1"/>
        <end position="18"/>
    </location>
</feature>
<reference evidence="2 3" key="1">
    <citation type="journal article" date="2016" name="Nat. Commun.">
        <title>Thousands of microbial genomes shed light on interconnected biogeochemical processes in an aquifer system.</title>
        <authorList>
            <person name="Anantharaman K."/>
            <person name="Brown C.T."/>
            <person name="Hug L.A."/>
            <person name="Sharon I."/>
            <person name="Castelle C.J."/>
            <person name="Probst A.J."/>
            <person name="Thomas B.C."/>
            <person name="Singh A."/>
            <person name="Wilkins M.J."/>
            <person name="Karaoz U."/>
            <person name="Brodie E.L."/>
            <person name="Williams K.H."/>
            <person name="Hubbard S.S."/>
            <person name="Banfield J.F."/>
        </authorList>
    </citation>
    <scope>NUCLEOTIDE SEQUENCE [LARGE SCALE GENOMIC DNA]</scope>
</reference>
<comment type="caution">
    <text evidence="2">The sequence shown here is derived from an EMBL/GenBank/DDBJ whole genome shotgun (WGS) entry which is preliminary data.</text>
</comment>
<dbReference type="Proteomes" id="UP000177269">
    <property type="component" value="Unassembled WGS sequence"/>
</dbReference>
<evidence type="ECO:0000313" key="2">
    <source>
        <dbReference type="EMBL" id="OHA41371.1"/>
    </source>
</evidence>
<name>A0A1G2P1A3_9BACT</name>
<evidence type="ECO:0000313" key="3">
    <source>
        <dbReference type="Proteomes" id="UP000177269"/>
    </source>
</evidence>
<protein>
    <submittedName>
        <fullName evidence="2">Uncharacterized protein</fullName>
    </submittedName>
</protein>
<gene>
    <name evidence="2" type="ORF">A3G52_04980</name>
</gene>